<gene>
    <name evidence="2" type="ORF">OUZ56_005075</name>
</gene>
<keyword evidence="3" id="KW-1185">Reference proteome</keyword>
<organism evidence="2 3">
    <name type="scientific">Daphnia magna</name>
    <dbReference type="NCBI Taxonomy" id="35525"/>
    <lineage>
        <taxon>Eukaryota</taxon>
        <taxon>Metazoa</taxon>
        <taxon>Ecdysozoa</taxon>
        <taxon>Arthropoda</taxon>
        <taxon>Crustacea</taxon>
        <taxon>Branchiopoda</taxon>
        <taxon>Diplostraca</taxon>
        <taxon>Cladocera</taxon>
        <taxon>Anomopoda</taxon>
        <taxon>Daphniidae</taxon>
        <taxon>Daphnia</taxon>
    </lineage>
</organism>
<evidence type="ECO:0000313" key="2">
    <source>
        <dbReference type="EMBL" id="KAK4003304.1"/>
    </source>
</evidence>
<dbReference type="Proteomes" id="UP001234178">
    <property type="component" value="Unassembled WGS sequence"/>
</dbReference>
<protein>
    <submittedName>
        <fullName evidence="2">Uncharacterized protein</fullName>
    </submittedName>
</protein>
<feature type="region of interest" description="Disordered" evidence="1">
    <location>
        <begin position="274"/>
        <end position="297"/>
    </location>
</feature>
<evidence type="ECO:0000313" key="3">
    <source>
        <dbReference type="Proteomes" id="UP001234178"/>
    </source>
</evidence>
<accession>A0ABQ9YRQ5</accession>
<proteinExistence type="predicted"/>
<sequence length="380" mass="43820">MSGRHCRLESDNNRQPQFIIIISWPFHGRHYISQRLPLSRLSSRPNGNHRELRTIKMWGADEVVDVYVQREHSGCRHVEEEWEDEEEAKEMVGNKKECEYNQNQLLSDSVRNKDEKRNTSFVNCLSTCTLQLGLSVFLEKDVSEQSELMCSTISRYHDQDDPIRHIPSQLTRSYELVISIINREDNMFPGIARARWLINTTIPHIFVLDCADDDDQESPIVPEDQVARVNPPAHKTHPDGIGHQVISKGSLALAVSLPSINNFHSDAELEELRPSEEEISGLRSNSPKRPEQQRRVTKLKRRKAYYRHKKDKCILHVTRSAVIRQRNNRKMICSFASYSLEFQYLREVSGFLSKAGMAAWKAGQMNECTGLIIILGMVLK</sequence>
<comment type="caution">
    <text evidence="2">The sequence shown here is derived from an EMBL/GenBank/DDBJ whole genome shotgun (WGS) entry which is preliminary data.</text>
</comment>
<name>A0ABQ9YRQ5_9CRUS</name>
<reference evidence="2 3" key="1">
    <citation type="journal article" date="2023" name="Nucleic Acids Res.">
        <title>The hologenome of Daphnia magna reveals possible DNA methylation and microbiome-mediated evolution of the host genome.</title>
        <authorList>
            <person name="Chaturvedi A."/>
            <person name="Li X."/>
            <person name="Dhandapani V."/>
            <person name="Marshall H."/>
            <person name="Kissane S."/>
            <person name="Cuenca-Cambronero M."/>
            <person name="Asole G."/>
            <person name="Calvet F."/>
            <person name="Ruiz-Romero M."/>
            <person name="Marangio P."/>
            <person name="Guigo R."/>
            <person name="Rago D."/>
            <person name="Mirbahai L."/>
            <person name="Eastwood N."/>
            <person name="Colbourne J.K."/>
            <person name="Zhou J."/>
            <person name="Mallon E."/>
            <person name="Orsini L."/>
        </authorList>
    </citation>
    <scope>NUCLEOTIDE SEQUENCE [LARGE SCALE GENOMIC DNA]</scope>
    <source>
        <strain evidence="2">LRV0_1</strain>
    </source>
</reference>
<evidence type="ECO:0000256" key="1">
    <source>
        <dbReference type="SAM" id="MobiDB-lite"/>
    </source>
</evidence>
<dbReference type="EMBL" id="JAOYFB010000001">
    <property type="protein sequence ID" value="KAK4003304.1"/>
    <property type="molecule type" value="Genomic_DNA"/>
</dbReference>